<comment type="pathway">
    <text evidence="2">Secondary metabolite biosynthesis.</text>
</comment>
<proteinExistence type="predicted"/>
<comment type="cofactor">
    <cofactor evidence="1">
        <name>FAD</name>
        <dbReference type="ChEBI" id="CHEBI:57692"/>
    </cofactor>
</comment>
<protein>
    <submittedName>
        <fullName evidence="7">Putative fad binding domain protein</fullName>
    </submittedName>
</protein>
<dbReference type="EMBL" id="KB705746">
    <property type="protein sequence ID" value="EMR70909.1"/>
    <property type="molecule type" value="Genomic_DNA"/>
</dbReference>
<dbReference type="HOGENOM" id="CLU_009665_2_1_1"/>
<keyword evidence="3" id="KW-0285">Flavoprotein</keyword>
<sequence length="434" mass="46688">MAPHTLKIGEASRSVIIVGAGPVGLFIALRLAQAGISVSVMEKEEALSSAPRAAGYYGATILALQRANILQKAIDMGFVSNGACWRKPLEDDGKGGKKLGDIMAQAAFPSDPTTLIGRTPSVVLPQAKLAKLILAEATATGLVKVYFNTGLTGIEDHGDSVTATFTRTDTGAQETHQASFLVGADGGRSATRKLLNIPFKGHTWKDRILAVDCMLEAPPEPEHVAPTAFIVDPIHWGVVTPLDPYVPGKKSAYRCAGALSPDDTRSDEEVTSEESVREVLEMMAPGPRPLDVEVLRATLYRIHQLCAMTFRRGRCILAGDAAHLNNPIGGMGLTTGLLDAEAAADTLELIINEGKSLDLLNVYSAERMRVFQFFTSPVSTTNKLRLAVKPEDLGEDWLIRLLKENPAAMAKYGKHFFETWPTNMRALADELAAS</sequence>
<evidence type="ECO:0000256" key="5">
    <source>
        <dbReference type="ARBA" id="ARBA00023002"/>
    </source>
</evidence>
<dbReference type="GO" id="GO:0071949">
    <property type="term" value="F:FAD binding"/>
    <property type="evidence" value="ECO:0007669"/>
    <property type="project" value="InterPro"/>
</dbReference>
<dbReference type="InterPro" id="IPR050641">
    <property type="entry name" value="RIFMO-like"/>
</dbReference>
<accession>M7SWC6</accession>
<dbReference type="GO" id="GO:0016709">
    <property type="term" value="F:oxidoreductase activity, acting on paired donors, with incorporation or reduction of molecular oxygen, NAD(P)H as one donor, and incorporation of one atom of oxygen"/>
    <property type="evidence" value="ECO:0007669"/>
    <property type="project" value="UniProtKB-ARBA"/>
</dbReference>
<keyword evidence="4" id="KW-0274">FAD</keyword>
<dbReference type="Gene3D" id="3.50.50.60">
    <property type="entry name" value="FAD/NAD(P)-binding domain"/>
    <property type="match status" value="1"/>
</dbReference>
<dbReference type="Gene3D" id="3.30.9.10">
    <property type="entry name" value="D-Amino Acid Oxidase, subunit A, domain 2"/>
    <property type="match status" value="1"/>
</dbReference>
<keyword evidence="8" id="KW-1185">Reference proteome</keyword>
<dbReference type="Proteomes" id="UP000012174">
    <property type="component" value="Unassembled WGS sequence"/>
</dbReference>
<dbReference type="OMA" id="QPPTYPI"/>
<dbReference type="OrthoDB" id="2096480at2759"/>
<evidence type="ECO:0000256" key="3">
    <source>
        <dbReference type="ARBA" id="ARBA00022630"/>
    </source>
</evidence>
<dbReference type="PANTHER" id="PTHR43004:SF19">
    <property type="entry name" value="BINDING MONOOXYGENASE, PUTATIVE (JCVI)-RELATED"/>
    <property type="match status" value="1"/>
</dbReference>
<reference evidence="8" key="1">
    <citation type="journal article" date="2013" name="Genome Announc.">
        <title>Draft genome sequence of the grapevine dieback fungus Eutypa lata UCR-EL1.</title>
        <authorList>
            <person name="Blanco-Ulate B."/>
            <person name="Rolshausen P.E."/>
            <person name="Cantu D."/>
        </authorList>
    </citation>
    <scope>NUCLEOTIDE SEQUENCE [LARGE SCALE GENOMIC DNA]</scope>
    <source>
        <strain evidence="8">UCR-EL1</strain>
    </source>
</reference>
<dbReference type="KEGG" id="ela:UCREL1_2045"/>
<dbReference type="Pfam" id="PF01494">
    <property type="entry name" value="FAD_binding_3"/>
    <property type="match status" value="1"/>
</dbReference>
<keyword evidence="5" id="KW-0560">Oxidoreductase</keyword>
<name>M7SWC6_EUTLA</name>
<dbReference type="SUPFAM" id="SSF51905">
    <property type="entry name" value="FAD/NAD(P)-binding domain"/>
    <property type="match status" value="1"/>
</dbReference>
<evidence type="ECO:0000256" key="1">
    <source>
        <dbReference type="ARBA" id="ARBA00001974"/>
    </source>
</evidence>
<evidence type="ECO:0000313" key="7">
    <source>
        <dbReference type="EMBL" id="EMR70909.1"/>
    </source>
</evidence>
<gene>
    <name evidence="7" type="ORF">UCREL1_2045</name>
</gene>
<evidence type="ECO:0000313" key="8">
    <source>
        <dbReference type="Proteomes" id="UP000012174"/>
    </source>
</evidence>
<dbReference type="PRINTS" id="PR00420">
    <property type="entry name" value="RNGMNOXGNASE"/>
</dbReference>
<dbReference type="PANTHER" id="PTHR43004">
    <property type="entry name" value="TRK SYSTEM POTASSIUM UPTAKE PROTEIN"/>
    <property type="match status" value="1"/>
</dbReference>
<evidence type="ECO:0000256" key="2">
    <source>
        <dbReference type="ARBA" id="ARBA00005179"/>
    </source>
</evidence>
<dbReference type="AlphaFoldDB" id="M7SWC6"/>
<dbReference type="eggNOG" id="KOG3855">
    <property type="taxonomic scope" value="Eukaryota"/>
</dbReference>
<evidence type="ECO:0000259" key="6">
    <source>
        <dbReference type="Pfam" id="PF01494"/>
    </source>
</evidence>
<dbReference type="InterPro" id="IPR002938">
    <property type="entry name" value="FAD-bd"/>
</dbReference>
<organism evidence="7 8">
    <name type="scientific">Eutypa lata (strain UCR-EL1)</name>
    <name type="common">Grapevine dieback disease fungus</name>
    <name type="synonym">Eutypa armeniacae</name>
    <dbReference type="NCBI Taxonomy" id="1287681"/>
    <lineage>
        <taxon>Eukaryota</taxon>
        <taxon>Fungi</taxon>
        <taxon>Dikarya</taxon>
        <taxon>Ascomycota</taxon>
        <taxon>Pezizomycotina</taxon>
        <taxon>Sordariomycetes</taxon>
        <taxon>Xylariomycetidae</taxon>
        <taxon>Xylariales</taxon>
        <taxon>Diatrypaceae</taxon>
        <taxon>Eutypa</taxon>
    </lineage>
</organism>
<evidence type="ECO:0000256" key="4">
    <source>
        <dbReference type="ARBA" id="ARBA00022827"/>
    </source>
</evidence>
<feature type="domain" description="FAD-binding" evidence="6">
    <location>
        <begin position="14"/>
        <end position="372"/>
    </location>
</feature>
<dbReference type="InterPro" id="IPR036188">
    <property type="entry name" value="FAD/NAD-bd_sf"/>
</dbReference>